<name>A0A6B1ILF9_9EURY</name>
<evidence type="ECO:0000313" key="3">
    <source>
        <dbReference type="Proteomes" id="UP000460194"/>
    </source>
</evidence>
<evidence type="ECO:0000313" key="2">
    <source>
        <dbReference type="EMBL" id="MYL15985.1"/>
    </source>
</evidence>
<dbReference type="EMBL" id="WMEO01000005">
    <property type="protein sequence ID" value="MYL15985.1"/>
    <property type="molecule type" value="Genomic_DNA"/>
</dbReference>
<gene>
    <name evidence="2" type="ORF">GLW36_04885</name>
</gene>
<accession>A0A6B1ILF9</accession>
<comment type="caution">
    <text evidence="2">The sequence shown here is derived from an EMBL/GenBank/DDBJ whole genome shotgun (WGS) entry which is preliminary data.</text>
</comment>
<dbReference type="AlphaFoldDB" id="A0A6B1ILF9"/>
<protein>
    <submittedName>
        <fullName evidence="2">Type IV pilin</fullName>
    </submittedName>
</protein>
<dbReference type="Pfam" id="PF07790">
    <property type="entry name" value="Pilin_N"/>
    <property type="match status" value="1"/>
</dbReference>
<dbReference type="Proteomes" id="UP000460194">
    <property type="component" value="Unassembled WGS sequence"/>
</dbReference>
<organism evidence="2 3">
    <name type="scientific">Halorubrum distributum</name>
    <dbReference type="NCBI Taxonomy" id="29283"/>
    <lineage>
        <taxon>Archaea</taxon>
        <taxon>Methanobacteriati</taxon>
        <taxon>Methanobacteriota</taxon>
        <taxon>Stenosarchaea group</taxon>
        <taxon>Halobacteria</taxon>
        <taxon>Halobacteriales</taxon>
        <taxon>Haloferacaceae</taxon>
        <taxon>Halorubrum</taxon>
        <taxon>Halorubrum distributum group</taxon>
    </lineage>
</organism>
<evidence type="ECO:0000259" key="1">
    <source>
        <dbReference type="Pfam" id="PF07790"/>
    </source>
</evidence>
<reference evidence="2 3" key="1">
    <citation type="submission" date="2019-11" db="EMBL/GenBank/DDBJ databases">
        <title>Genome sequences of 17 halophilic strains isolated from different environments.</title>
        <authorList>
            <person name="Furrow R.E."/>
        </authorList>
    </citation>
    <scope>NUCLEOTIDE SEQUENCE [LARGE SCALE GENOMIC DNA]</scope>
    <source>
        <strain evidence="2 3">22517_05_Cabo</strain>
    </source>
</reference>
<sequence>MVSTILLVAIVVILSATLSVFALGVADDLRNPGPYVSQSSGEFAVQDGYDGGIVRITHVAGDPVPVEEMEIAIDATDACGGRERLIDLPEGGSSSGSFADSNVASGSIDESIVSGGNRVDLGVLDSRTTNRLAAGSFLQFRLTNESCSLSEGDRLVVRVVHVPSGSVTIRQELTV</sequence>
<dbReference type="InterPro" id="IPR012859">
    <property type="entry name" value="Pilin_N_archaeal"/>
</dbReference>
<feature type="domain" description="Archaeal Type IV pilin N-terminal" evidence="1">
    <location>
        <begin position="2"/>
        <end position="77"/>
    </location>
</feature>
<proteinExistence type="predicted"/>